<evidence type="ECO:0000256" key="1">
    <source>
        <dbReference type="ARBA" id="ARBA00001946"/>
    </source>
</evidence>
<keyword evidence="4" id="KW-0479">Metal-binding</keyword>
<dbReference type="Gene3D" id="3.10.20.90">
    <property type="entry name" value="Phosphatidylinositol 3-kinase Catalytic Subunit, Chain A, domain 1"/>
    <property type="match status" value="1"/>
</dbReference>
<dbReference type="GO" id="GO:0090364">
    <property type="term" value="P:regulation of proteasome assembly"/>
    <property type="evidence" value="ECO:0000318"/>
    <property type="project" value="GO_Central"/>
</dbReference>
<dbReference type="InterPro" id="IPR051658">
    <property type="entry name" value="UBLCP1"/>
</dbReference>
<dbReference type="SMR" id="A0A1S3XD80"/>
<reference evidence="14" key="1">
    <citation type="journal article" date="2014" name="Nat. Commun.">
        <title>The tobacco genome sequence and its comparison with those of tomato and potato.</title>
        <authorList>
            <person name="Sierro N."/>
            <person name="Battey J.N."/>
            <person name="Ouadi S."/>
            <person name="Bakaher N."/>
            <person name="Bovet L."/>
            <person name="Willig A."/>
            <person name="Goepfert S."/>
            <person name="Peitsch M.C."/>
            <person name="Ivanov N.V."/>
        </authorList>
    </citation>
    <scope>NUCLEOTIDE SEQUENCE [LARGE SCALE GENOMIC DNA]</scope>
</reference>
<dbReference type="PANTHER" id="PTHR48493:SF1">
    <property type="entry name" value="UBIQUITIN-LIKE DOMAIN-CONTAINING CTD PHOSPHATASE 1"/>
    <property type="match status" value="1"/>
</dbReference>
<comment type="subcellular location">
    <subcellularLocation>
        <location evidence="2">Nucleus</location>
    </subcellularLocation>
</comment>
<evidence type="ECO:0000256" key="3">
    <source>
        <dbReference type="ARBA" id="ARBA00013081"/>
    </source>
</evidence>
<dbReference type="PROSITE" id="PS50053">
    <property type="entry name" value="UBIQUITIN_2"/>
    <property type="match status" value="1"/>
</dbReference>
<dbReference type="PROSITE" id="PS50969">
    <property type="entry name" value="FCP1"/>
    <property type="match status" value="1"/>
</dbReference>
<dbReference type="NCBIfam" id="TIGR02245">
    <property type="entry name" value="HAD_IIID1"/>
    <property type="match status" value="1"/>
</dbReference>
<dbReference type="InterPro" id="IPR011943">
    <property type="entry name" value="HAD-SF_hydro_IIID"/>
</dbReference>
<sequence>MTFSLRVGISLKVKRRILEMQKNGGKKKKKCKRIGVTIGKYETFHERQSQYYYGVLIRKEYLVSHREEKNEMAAESSSAAVAVSPMTAEELTLTVKWSGKEYTVRVCGDDTVGELKRRICEVTRVLPKRQKLLYPKVGSKLADETLLLSQIPLKSSFKMTMIGTVEDDIIVDQVESPDIIDDFELGQEEAVDIKDKEINKQKLKRRVEQHKIELRNPCREGKKLLVLDIDYTLFDHRSTAENPLELMRPYLHEFLSAAYAEYDIMIWSATSMKWVELKMGQLGVLENPNYKITALLDHMAMITVQSDRYGVFDCKPLGLIWAHFPEFYSPKNTIMFDDLRRNFVMNPQNGLAIKPFRKAHVNRSNDQELMKLTQYLLAIADLDDLSVLDHKNWESFNEDNFKRRRHA</sequence>
<dbReference type="RefSeq" id="XP_016437901.1">
    <property type="nucleotide sequence ID" value="XM_016582415.1"/>
</dbReference>
<evidence type="ECO:0000313" key="14">
    <source>
        <dbReference type="Proteomes" id="UP000790787"/>
    </source>
</evidence>
<keyword evidence="5" id="KW-0378">Hydrolase</keyword>
<evidence type="ECO:0000256" key="9">
    <source>
        <dbReference type="ARBA" id="ARBA00032039"/>
    </source>
</evidence>
<comment type="cofactor">
    <cofactor evidence="1">
        <name>Mg(2+)</name>
        <dbReference type="ChEBI" id="CHEBI:18420"/>
    </cofactor>
</comment>
<name>A0A1S3XD80_TOBAC</name>
<evidence type="ECO:0000256" key="2">
    <source>
        <dbReference type="ARBA" id="ARBA00004123"/>
    </source>
</evidence>
<dbReference type="SUPFAM" id="SSF56784">
    <property type="entry name" value="HAD-like"/>
    <property type="match status" value="1"/>
</dbReference>
<dbReference type="GO" id="GO:0004722">
    <property type="term" value="F:protein serine/threonine phosphatase activity"/>
    <property type="evidence" value="ECO:0000318"/>
    <property type="project" value="GO_Central"/>
</dbReference>
<accession>A0A1S3XD80</accession>
<dbReference type="PaxDb" id="4097-A0A1S3XD80"/>
<dbReference type="RefSeq" id="XP_016437901.1">
    <property type="nucleotide sequence ID" value="XM_016582415.2"/>
</dbReference>
<evidence type="ECO:0000256" key="5">
    <source>
        <dbReference type="ARBA" id="ARBA00022801"/>
    </source>
</evidence>
<dbReference type="GeneID" id="107763910"/>
<dbReference type="SMART" id="SM00577">
    <property type="entry name" value="CPDc"/>
    <property type="match status" value="1"/>
</dbReference>
<reference evidence="15" key="2">
    <citation type="submission" date="2025-08" db="UniProtKB">
        <authorList>
            <consortium name="RefSeq"/>
        </authorList>
    </citation>
    <scope>IDENTIFICATION</scope>
    <source>
        <tissue evidence="15">Leaf</tissue>
    </source>
</reference>
<dbReference type="GO" id="GO:0005634">
    <property type="term" value="C:nucleus"/>
    <property type="evidence" value="ECO:0000318"/>
    <property type="project" value="GO_Central"/>
</dbReference>
<dbReference type="InterPro" id="IPR004274">
    <property type="entry name" value="FCP1_dom"/>
</dbReference>
<dbReference type="OrthoDB" id="1711508at2759"/>
<dbReference type="InterPro" id="IPR023214">
    <property type="entry name" value="HAD_sf"/>
</dbReference>
<dbReference type="InterPro" id="IPR029071">
    <property type="entry name" value="Ubiquitin-like_domsf"/>
</dbReference>
<dbReference type="OMA" id="ATSMSWI"/>
<evidence type="ECO:0000256" key="6">
    <source>
        <dbReference type="ARBA" id="ARBA00022842"/>
    </source>
</evidence>
<dbReference type="Pfam" id="PF00240">
    <property type="entry name" value="ubiquitin"/>
    <property type="match status" value="1"/>
</dbReference>
<evidence type="ECO:0000256" key="8">
    <source>
        <dbReference type="ARBA" id="ARBA00023242"/>
    </source>
</evidence>
<dbReference type="InterPro" id="IPR000626">
    <property type="entry name" value="Ubiquitin-like_dom"/>
</dbReference>
<dbReference type="AlphaFoldDB" id="A0A1S3XD80"/>
<evidence type="ECO:0000256" key="7">
    <source>
        <dbReference type="ARBA" id="ARBA00022912"/>
    </source>
</evidence>
<dbReference type="EC" id="3.1.3.16" evidence="3"/>
<dbReference type="Gene3D" id="3.40.50.1000">
    <property type="entry name" value="HAD superfamily/HAD-like"/>
    <property type="match status" value="1"/>
</dbReference>
<dbReference type="KEGG" id="nta:107763910"/>
<dbReference type="PANTHER" id="PTHR48493">
    <property type="entry name" value="UBIQUITIN-LIKE DOMAIN-CONTAINING CTD PHOSPHATASE 1"/>
    <property type="match status" value="1"/>
</dbReference>
<keyword evidence="6" id="KW-0460">Magnesium</keyword>
<keyword evidence="8" id="KW-0539">Nucleus</keyword>
<evidence type="ECO:0000256" key="4">
    <source>
        <dbReference type="ARBA" id="ARBA00022723"/>
    </source>
</evidence>
<feature type="domain" description="FCP1 homology" evidence="13">
    <location>
        <begin position="218"/>
        <end position="379"/>
    </location>
</feature>
<dbReference type="Pfam" id="PF03031">
    <property type="entry name" value="NIF"/>
    <property type="match status" value="1"/>
</dbReference>
<keyword evidence="14" id="KW-1185">Reference proteome</keyword>
<gene>
    <name evidence="15" type="primary">LOC107763910</name>
</gene>
<feature type="domain" description="Ubiquitin-like" evidence="12">
    <location>
        <begin position="91"/>
        <end position="162"/>
    </location>
</feature>
<dbReference type="GO" id="GO:0046872">
    <property type="term" value="F:metal ion binding"/>
    <property type="evidence" value="ECO:0007669"/>
    <property type="project" value="UniProtKB-KW"/>
</dbReference>
<evidence type="ECO:0000259" key="12">
    <source>
        <dbReference type="PROSITE" id="PS50053"/>
    </source>
</evidence>
<evidence type="ECO:0000256" key="11">
    <source>
        <dbReference type="ARBA" id="ARBA00048336"/>
    </source>
</evidence>
<comment type="catalytic activity">
    <reaction evidence="10">
        <text>O-phospho-L-seryl-[protein] + H2O = L-seryl-[protein] + phosphate</text>
        <dbReference type="Rhea" id="RHEA:20629"/>
        <dbReference type="Rhea" id="RHEA-COMP:9863"/>
        <dbReference type="Rhea" id="RHEA-COMP:11604"/>
        <dbReference type="ChEBI" id="CHEBI:15377"/>
        <dbReference type="ChEBI" id="CHEBI:29999"/>
        <dbReference type="ChEBI" id="CHEBI:43474"/>
        <dbReference type="ChEBI" id="CHEBI:83421"/>
        <dbReference type="EC" id="3.1.3.16"/>
    </reaction>
</comment>
<comment type="catalytic activity">
    <reaction evidence="11">
        <text>O-phospho-L-threonyl-[protein] + H2O = L-threonyl-[protein] + phosphate</text>
        <dbReference type="Rhea" id="RHEA:47004"/>
        <dbReference type="Rhea" id="RHEA-COMP:11060"/>
        <dbReference type="Rhea" id="RHEA-COMP:11605"/>
        <dbReference type="ChEBI" id="CHEBI:15377"/>
        <dbReference type="ChEBI" id="CHEBI:30013"/>
        <dbReference type="ChEBI" id="CHEBI:43474"/>
        <dbReference type="ChEBI" id="CHEBI:61977"/>
        <dbReference type="EC" id="3.1.3.16"/>
    </reaction>
</comment>
<protein>
    <recommendedName>
        <fullName evidence="3">protein-serine/threonine phosphatase</fullName>
        <ecNumber evidence="3">3.1.3.16</ecNumber>
    </recommendedName>
    <alternativeName>
        <fullName evidence="9">Nuclear proteasome inhibitor UBLCP1</fullName>
    </alternativeName>
</protein>
<dbReference type="SUPFAM" id="SSF54236">
    <property type="entry name" value="Ubiquitin-like"/>
    <property type="match status" value="1"/>
</dbReference>
<dbReference type="SMART" id="SM00213">
    <property type="entry name" value="UBQ"/>
    <property type="match status" value="1"/>
</dbReference>
<proteinExistence type="predicted"/>
<organism evidence="14 15">
    <name type="scientific">Nicotiana tabacum</name>
    <name type="common">Common tobacco</name>
    <dbReference type="NCBI Taxonomy" id="4097"/>
    <lineage>
        <taxon>Eukaryota</taxon>
        <taxon>Viridiplantae</taxon>
        <taxon>Streptophyta</taxon>
        <taxon>Embryophyta</taxon>
        <taxon>Tracheophyta</taxon>
        <taxon>Spermatophyta</taxon>
        <taxon>Magnoliopsida</taxon>
        <taxon>eudicotyledons</taxon>
        <taxon>Gunneridae</taxon>
        <taxon>Pentapetalae</taxon>
        <taxon>asterids</taxon>
        <taxon>lamiids</taxon>
        <taxon>Solanales</taxon>
        <taxon>Solanaceae</taxon>
        <taxon>Nicotianoideae</taxon>
        <taxon>Nicotianeae</taxon>
        <taxon>Nicotiana</taxon>
    </lineage>
</organism>
<evidence type="ECO:0000256" key="10">
    <source>
        <dbReference type="ARBA" id="ARBA00047761"/>
    </source>
</evidence>
<evidence type="ECO:0000313" key="15">
    <source>
        <dbReference type="RefSeq" id="XP_016437901.1"/>
    </source>
</evidence>
<dbReference type="Proteomes" id="UP000790787">
    <property type="component" value="Chromosome 19"/>
</dbReference>
<keyword evidence="7" id="KW-0904">Protein phosphatase</keyword>
<evidence type="ECO:0000259" key="13">
    <source>
        <dbReference type="PROSITE" id="PS50969"/>
    </source>
</evidence>
<dbReference type="CDD" id="cd01813">
    <property type="entry name" value="Ubl_UBLCP1"/>
    <property type="match status" value="1"/>
</dbReference>
<dbReference type="InterPro" id="IPR036412">
    <property type="entry name" value="HAD-like_sf"/>
</dbReference>